<accession>A0ABD1N9F7</accession>
<name>A0ABD1N9F7_9FABA</name>
<dbReference type="EMBL" id="JBGMDY010000002">
    <property type="protein sequence ID" value="KAL2344695.1"/>
    <property type="molecule type" value="Genomic_DNA"/>
</dbReference>
<organism evidence="1 2">
    <name type="scientific">Flemingia macrophylla</name>
    <dbReference type="NCBI Taxonomy" id="520843"/>
    <lineage>
        <taxon>Eukaryota</taxon>
        <taxon>Viridiplantae</taxon>
        <taxon>Streptophyta</taxon>
        <taxon>Embryophyta</taxon>
        <taxon>Tracheophyta</taxon>
        <taxon>Spermatophyta</taxon>
        <taxon>Magnoliopsida</taxon>
        <taxon>eudicotyledons</taxon>
        <taxon>Gunneridae</taxon>
        <taxon>Pentapetalae</taxon>
        <taxon>rosids</taxon>
        <taxon>fabids</taxon>
        <taxon>Fabales</taxon>
        <taxon>Fabaceae</taxon>
        <taxon>Papilionoideae</taxon>
        <taxon>50 kb inversion clade</taxon>
        <taxon>NPAAA clade</taxon>
        <taxon>indigoferoid/millettioid clade</taxon>
        <taxon>Phaseoleae</taxon>
        <taxon>Flemingia</taxon>
    </lineage>
</organism>
<evidence type="ECO:0000313" key="2">
    <source>
        <dbReference type="Proteomes" id="UP001603857"/>
    </source>
</evidence>
<protein>
    <submittedName>
        <fullName evidence="1">Uncharacterized protein</fullName>
    </submittedName>
</protein>
<keyword evidence="2" id="KW-1185">Reference proteome</keyword>
<evidence type="ECO:0000313" key="1">
    <source>
        <dbReference type="EMBL" id="KAL2344695.1"/>
    </source>
</evidence>
<proteinExistence type="predicted"/>
<gene>
    <name evidence="1" type="ORF">Fmac_005980</name>
</gene>
<comment type="caution">
    <text evidence="1">The sequence shown here is derived from an EMBL/GenBank/DDBJ whole genome shotgun (WGS) entry which is preliminary data.</text>
</comment>
<dbReference type="Proteomes" id="UP001603857">
    <property type="component" value="Unassembled WGS sequence"/>
</dbReference>
<sequence>MKLLPQSIQTFIATSRFDSATPVPPSMLSRGVGCQMNLIFCTLNAANDNDFPGDLSSTPPWSTSFSSKINRLMQKDIIRVRGSNPFSFGRRA</sequence>
<dbReference type="AlphaFoldDB" id="A0ABD1N9F7"/>
<reference evidence="1 2" key="1">
    <citation type="submission" date="2024-08" db="EMBL/GenBank/DDBJ databases">
        <title>Insights into the chromosomal genome structure of Flemingia macrophylla.</title>
        <authorList>
            <person name="Ding Y."/>
            <person name="Zhao Y."/>
            <person name="Bi W."/>
            <person name="Wu M."/>
            <person name="Zhao G."/>
            <person name="Gong Y."/>
            <person name="Li W."/>
            <person name="Zhang P."/>
        </authorList>
    </citation>
    <scope>NUCLEOTIDE SEQUENCE [LARGE SCALE GENOMIC DNA]</scope>
    <source>
        <strain evidence="1">DYQJB</strain>
        <tissue evidence="1">Leaf</tissue>
    </source>
</reference>